<organism evidence="1 2">
    <name type="scientific">Papaver somniferum</name>
    <name type="common">Opium poppy</name>
    <dbReference type="NCBI Taxonomy" id="3469"/>
    <lineage>
        <taxon>Eukaryota</taxon>
        <taxon>Viridiplantae</taxon>
        <taxon>Streptophyta</taxon>
        <taxon>Embryophyta</taxon>
        <taxon>Tracheophyta</taxon>
        <taxon>Spermatophyta</taxon>
        <taxon>Magnoliopsida</taxon>
        <taxon>Ranunculales</taxon>
        <taxon>Papaveraceae</taxon>
        <taxon>Papaveroideae</taxon>
        <taxon>Papaver</taxon>
    </lineage>
</organism>
<dbReference type="EMBL" id="CM010723">
    <property type="protein sequence ID" value="RZC77002.1"/>
    <property type="molecule type" value="Genomic_DNA"/>
</dbReference>
<dbReference type="AlphaFoldDB" id="A0A4Y7KX96"/>
<evidence type="ECO:0000313" key="2">
    <source>
        <dbReference type="Proteomes" id="UP000316621"/>
    </source>
</evidence>
<reference evidence="1 2" key="1">
    <citation type="journal article" date="2018" name="Science">
        <title>The opium poppy genome and morphinan production.</title>
        <authorList>
            <person name="Guo L."/>
            <person name="Winzer T."/>
            <person name="Yang X."/>
            <person name="Li Y."/>
            <person name="Ning Z."/>
            <person name="He Z."/>
            <person name="Teodor R."/>
            <person name="Lu Y."/>
            <person name="Bowser T.A."/>
            <person name="Graham I.A."/>
            <person name="Ye K."/>
        </authorList>
    </citation>
    <scope>NUCLEOTIDE SEQUENCE [LARGE SCALE GENOMIC DNA]</scope>
    <source>
        <strain evidence="2">cv. HN1</strain>
        <tissue evidence="1">Leaves</tissue>
    </source>
</reference>
<keyword evidence="2" id="KW-1185">Reference proteome</keyword>
<accession>A0A4Y7KX96</accession>
<gene>
    <name evidence="1" type="ORF">C5167_001179</name>
</gene>
<dbReference type="Gramene" id="RZC77002">
    <property type="protein sequence ID" value="RZC77002"/>
    <property type="gene ID" value="C5167_001179"/>
</dbReference>
<proteinExistence type="predicted"/>
<dbReference type="Proteomes" id="UP000316621">
    <property type="component" value="Chromosome 9"/>
</dbReference>
<name>A0A4Y7KX96_PAPSO</name>
<evidence type="ECO:0000313" key="1">
    <source>
        <dbReference type="EMBL" id="RZC77002.1"/>
    </source>
</evidence>
<protein>
    <submittedName>
        <fullName evidence="1">Uncharacterized protein</fullName>
    </submittedName>
</protein>
<sequence>MNGVDVAGVVCVYNKWDGDDQGSIAAGRDENNGAVNIPTEEGRLMRRRDQLQPMNVEYIGWIIVIDAKSRKKKRHQSVMVATVDGLLAVLRKVESGGCLPMKKNNKPICCELMERLQWELGDSNRGAVEIKGFGAFNWLALPSYATLEMGLNQDVTMVLCELEFVIKRVKIPTIPDGSVMDLFLITVTSVLTHFKNDKNKMRPHVMASRIAGLREHYKHVEKLIKELGVFTTVYLSGEDACLYDMDPEELDQLARDHISGDQVEREHREAHLN</sequence>
<dbReference type="STRING" id="3469.A0A4Y7KX96"/>